<dbReference type="InterPro" id="IPR000792">
    <property type="entry name" value="Tscrpt_reg_LuxR_C"/>
</dbReference>
<evidence type="ECO:0000313" key="4">
    <source>
        <dbReference type="Proteomes" id="UP000660339"/>
    </source>
</evidence>
<dbReference type="Pfam" id="PF00196">
    <property type="entry name" value="GerE"/>
    <property type="match status" value="1"/>
</dbReference>
<dbReference type="Gene3D" id="1.10.10.10">
    <property type="entry name" value="Winged helix-like DNA-binding domain superfamily/Winged helix DNA-binding domain"/>
    <property type="match status" value="1"/>
</dbReference>
<dbReference type="PROSITE" id="PS50043">
    <property type="entry name" value="HTH_LUXR_2"/>
    <property type="match status" value="1"/>
</dbReference>
<feature type="region of interest" description="Disordered" evidence="1">
    <location>
        <begin position="45"/>
        <end position="65"/>
    </location>
</feature>
<accession>A0A8J3L7U5</accession>
<reference evidence="3" key="1">
    <citation type="submission" date="2021-01" db="EMBL/GenBank/DDBJ databases">
        <title>Whole genome shotgun sequence of Catellatospora methionotrophica NBRC 14553.</title>
        <authorList>
            <person name="Komaki H."/>
            <person name="Tamura T."/>
        </authorList>
    </citation>
    <scope>NUCLEOTIDE SEQUENCE</scope>
    <source>
        <strain evidence="3">NBRC 14553</strain>
    </source>
</reference>
<dbReference type="EMBL" id="BONJ01000008">
    <property type="protein sequence ID" value="GIG13867.1"/>
    <property type="molecule type" value="Genomic_DNA"/>
</dbReference>
<evidence type="ECO:0000256" key="1">
    <source>
        <dbReference type="SAM" id="MobiDB-lite"/>
    </source>
</evidence>
<dbReference type="GO" id="GO:0003677">
    <property type="term" value="F:DNA binding"/>
    <property type="evidence" value="ECO:0007669"/>
    <property type="project" value="InterPro"/>
</dbReference>
<gene>
    <name evidence="3" type="ORF">Cme02nite_21990</name>
</gene>
<dbReference type="AlphaFoldDB" id="A0A8J3L7U5"/>
<keyword evidence="4" id="KW-1185">Reference proteome</keyword>
<name>A0A8J3L7U5_9ACTN</name>
<evidence type="ECO:0000313" key="3">
    <source>
        <dbReference type="EMBL" id="GIG13867.1"/>
    </source>
</evidence>
<evidence type="ECO:0000259" key="2">
    <source>
        <dbReference type="PROSITE" id="PS50043"/>
    </source>
</evidence>
<dbReference type="SMART" id="SM00421">
    <property type="entry name" value="HTH_LUXR"/>
    <property type="match status" value="1"/>
</dbReference>
<dbReference type="SUPFAM" id="SSF46894">
    <property type="entry name" value="C-terminal effector domain of the bipartite response regulators"/>
    <property type="match status" value="1"/>
</dbReference>
<dbReference type="Proteomes" id="UP000660339">
    <property type="component" value="Unassembled WGS sequence"/>
</dbReference>
<feature type="compositionally biased region" description="Acidic residues" evidence="1">
    <location>
        <begin position="56"/>
        <end position="65"/>
    </location>
</feature>
<organism evidence="3 4">
    <name type="scientific">Catellatospora methionotrophica</name>
    <dbReference type="NCBI Taxonomy" id="121620"/>
    <lineage>
        <taxon>Bacteria</taxon>
        <taxon>Bacillati</taxon>
        <taxon>Actinomycetota</taxon>
        <taxon>Actinomycetes</taxon>
        <taxon>Micromonosporales</taxon>
        <taxon>Micromonosporaceae</taxon>
        <taxon>Catellatospora</taxon>
    </lineage>
</organism>
<dbReference type="InterPro" id="IPR036388">
    <property type="entry name" value="WH-like_DNA-bd_sf"/>
</dbReference>
<protein>
    <recommendedName>
        <fullName evidence="2">HTH luxR-type domain-containing protein</fullName>
    </recommendedName>
</protein>
<sequence length="65" mass="7058">MAAGHTDAAIAAQLDLSVRTIAYTLSALMERFEVSNRFQLGLRLGAEAPQQTPIEDPAEEEPDET</sequence>
<dbReference type="InterPro" id="IPR016032">
    <property type="entry name" value="Sig_transdc_resp-reg_C-effctor"/>
</dbReference>
<proteinExistence type="predicted"/>
<feature type="domain" description="HTH luxR-type" evidence="2">
    <location>
        <begin position="1"/>
        <end position="48"/>
    </location>
</feature>
<comment type="caution">
    <text evidence="3">The sequence shown here is derived from an EMBL/GenBank/DDBJ whole genome shotgun (WGS) entry which is preliminary data.</text>
</comment>
<dbReference type="GO" id="GO:0006355">
    <property type="term" value="P:regulation of DNA-templated transcription"/>
    <property type="evidence" value="ECO:0007669"/>
    <property type="project" value="InterPro"/>
</dbReference>